<dbReference type="SMART" id="SM00479">
    <property type="entry name" value="EXOIII"/>
    <property type="match status" value="1"/>
</dbReference>
<evidence type="ECO:0000259" key="13">
    <source>
        <dbReference type="SMART" id="SM00481"/>
    </source>
</evidence>
<dbReference type="GO" id="GO:0008408">
    <property type="term" value="F:3'-5' exonuclease activity"/>
    <property type="evidence" value="ECO:0007669"/>
    <property type="project" value="UniProtKB-UniRule"/>
</dbReference>
<dbReference type="GO" id="GO:0003677">
    <property type="term" value="F:DNA binding"/>
    <property type="evidence" value="ECO:0007669"/>
    <property type="project" value="UniProtKB-UniRule"/>
</dbReference>
<dbReference type="InterPro" id="IPR036397">
    <property type="entry name" value="RNaseH_sf"/>
</dbReference>
<keyword evidence="4 11" id="KW-0548">Nucleotidyltransferase</keyword>
<keyword evidence="5 11" id="KW-0235">DNA replication</keyword>
<dbReference type="InterPro" id="IPR006308">
    <property type="entry name" value="Pol_III_a_PolC-type_gram_pos"/>
</dbReference>
<keyword evidence="8 11" id="KW-0269">Exonuclease</keyword>
<dbReference type="OrthoDB" id="9804290at2"/>
<dbReference type="HAMAP" id="MF_00356">
    <property type="entry name" value="DNApol_PolC"/>
    <property type="match status" value="1"/>
</dbReference>
<dbReference type="InterPro" id="IPR006054">
    <property type="entry name" value="DnaQ"/>
</dbReference>
<dbReference type="Gene3D" id="3.30.1900.20">
    <property type="match status" value="2"/>
</dbReference>
<keyword evidence="7 11" id="KW-0378">Hydrolase</keyword>
<evidence type="ECO:0000256" key="2">
    <source>
        <dbReference type="ARBA" id="ARBA00022490"/>
    </source>
</evidence>
<dbReference type="InterPro" id="IPR040982">
    <property type="entry name" value="DNA_pol3_finger"/>
</dbReference>
<evidence type="ECO:0000256" key="8">
    <source>
        <dbReference type="ARBA" id="ARBA00022839"/>
    </source>
</evidence>
<evidence type="ECO:0000256" key="7">
    <source>
        <dbReference type="ARBA" id="ARBA00022801"/>
    </source>
</evidence>
<dbReference type="InterPro" id="IPR029460">
    <property type="entry name" value="DNAPol_HHH"/>
</dbReference>
<evidence type="ECO:0000313" key="15">
    <source>
        <dbReference type="Proteomes" id="UP000186705"/>
    </source>
</evidence>
<evidence type="ECO:0000256" key="6">
    <source>
        <dbReference type="ARBA" id="ARBA00022722"/>
    </source>
</evidence>
<comment type="catalytic activity">
    <reaction evidence="10 11">
        <text>DNA(n) + a 2'-deoxyribonucleoside 5'-triphosphate = DNA(n+1) + diphosphate</text>
        <dbReference type="Rhea" id="RHEA:22508"/>
        <dbReference type="Rhea" id="RHEA-COMP:17339"/>
        <dbReference type="Rhea" id="RHEA-COMP:17340"/>
        <dbReference type="ChEBI" id="CHEBI:33019"/>
        <dbReference type="ChEBI" id="CHEBI:61560"/>
        <dbReference type="ChEBI" id="CHEBI:173112"/>
        <dbReference type="EC" id="2.7.7.7"/>
    </reaction>
</comment>
<dbReference type="Pfam" id="PF14579">
    <property type="entry name" value="HHH_6"/>
    <property type="match status" value="1"/>
</dbReference>
<dbReference type="CDD" id="cd06127">
    <property type="entry name" value="DEDDh"/>
    <property type="match status" value="1"/>
</dbReference>
<dbReference type="Pfam" id="PF07733">
    <property type="entry name" value="DNA_pol3_alpha"/>
    <property type="match status" value="2"/>
</dbReference>
<dbReference type="Proteomes" id="UP000186705">
    <property type="component" value="Unassembled WGS sequence"/>
</dbReference>
<dbReference type="Gene3D" id="6.10.140.1510">
    <property type="match status" value="1"/>
</dbReference>
<comment type="function">
    <text evidence="1 11">Required for replicative DNA synthesis. This DNA polymerase also exhibits 3' to 5' exonuclease activity.</text>
</comment>
<name>A0A1U7NJP2_9FIRM</name>
<comment type="subcellular location">
    <subcellularLocation>
        <location evidence="11">Cytoplasm</location>
    </subcellularLocation>
</comment>
<dbReference type="EC" id="2.7.7.7" evidence="11"/>
<keyword evidence="9 11" id="KW-0239">DNA-directed DNA polymerase</keyword>
<dbReference type="InterPro" id="IPR012337">
    <property type="entry name" value="RNaseH-like_sf"/>
</dbReference>
<dbReference type="Gene3D" id="2.40.50.140">
    <property type="entry name" value="Nucleic acid-binding proteins"/>
    <property type="match status" value="1"/>
</dbReference>
<dbReference type="SMART" id="SM00481">
    <property type="entry name" value="POLIIIAc"/>
    <property type="match status" value="1"/>
</dbReference>
<comment type="similarity">
    <text evidence="11">Belongs to the DNA polymerase type-C family. PolC subfamily.</text>
</comment>
<dbReference type="SUPFAM" id="SSF53098">
    <property type="entry name" value="Ribonuclease H-like"/>
    <property type="match status" value="1"/>
</dbReference>
<dbReference type="InterPro" id="IPR012340">
    <property type="entry name" value="NA-bd_OB-fold"/>
</dbReference>
<organism evidence="14 15">
    <name type="scientific">Dubosiella newyorkensis</name>
    <dbReference type="NCBI Taxonomy" id="1862672"/>
    <lineage>
        <taxon>Bacteria</taxon>
        <taxon>Bacillati</taxon>
        <taxon>Bacillota</taxon>
        <taxon>Erysipelotrichia</taxon>
        <taxon>Erysipelotrichales</taxon>
        <taxon>Erysipelotrichaceae</taxon>
        <taxon>Dubosiella</taxon>
    </lineage>
</organism>
<dbReference type="FunFam" id="3.30.420.10:FF:000045">
    <property type="entry name" value="3'-5' exonuclease DinG"/>
    <property type="match status" value="1"/>
</dbReference>
<dbReference type="InterPro" id="IPR004805">
    <property type="entry name" value="DnaE2/DnaE/PolC"/>
</dbReference>
<dbReference type="Gene3D" id="1.10.150.870">
    <property type="match status" value="1"/>
</dbReference>
<sequence>MQTNDIQALIEFLPQELASFFKEASFYKRPEFHTKRRELVLGIQLPAPLDFEVYENLIDKIKLAFHCALDLSIQTKTSSLSINELARYIAYFIQKDNKLSCFRHLSPVQGEQSFRFITSSEEKASAMKRQLSRLQQALASAGIDMEIGIDLSEDDAPIEQVKIELPAYEKAQPPKPVQSYTRYKKEAAPTLKIHELQQGLENVAIEAHIFDIDNRVTKAGKTLQMLYLSDYDDAIVAKRFEGKRHTIESIESIQKGMQVKVTGDVVYDTYSKTNAFMISKIEEIPVKKRKDTSEEKRIEWHVHSNFSEMDGVCDIEEYIQTAYDWGMEAIAICDHQVVQAFPMAQHKVSALLKKNKDRPFKMMYGCEMSMVDPEYKIVHNNDHRTLEDSEYVVFDLETTGLSNRLDSIIEFGAVKIKGRDVIDRKQLFINPKRTIPANIISLTNIHQSDVDTAKPIEEVLQDLLDWIGDTILVAHNATFDVGFMNAACRQVGLQELSNPVIDTLPLAHSLLDLKRYKLGNVCRHYGVKYDGEGAHRADYDAEVLSLVLFHMLNAFGGEATLDDLQNNQKEDSFKKVKPSHITVFAKNKAGLKELFELITLSHTKYLAYNGKSTENVVAEPRIPRFELEKMHAKGNLLFGSACQNGEIFDLAHTRDHQKLKEAMRFYDYIEVQPLECYRNLIDRGSILNGDDLRKIIGYILEAAQEEGKTVIATSDAHYVHPYEKRIRDIYINAKAIGNARHPLYKYKLQDRRMYPAPNQHLLTTQEMLDAFAWIGEEQARQIVIENPKKLAEQMEVIYPIKDKLYPPDIEGSDQKLRDICMETAHQWYGDDLPDIVVQRLQRELDSIIGAGYYVVYYISHLLVKKSREDGYLVGSRGSVGSSFVATMSGITEVNPLLPHYICHHCHHYEFLDGEEVKSGFDLPDKECPVCHHTMRGDGQDIPFETFLGFEGDKVPDIDLNFSGEYQANAHAYTKEVFGEDHVFRAGTVGTVQEKTAYGFVRGYEEEMDLEIPFSEVKRTDLAKGCEGVKRTTGQHPGGIVVVPLDMDVHDFTPVQYPANNPYAEWKTTHFDFHQIHDNILKFDILGHVDPTAMKMLERMTGIDVTTIPMNDPKTMSIFSSLDGLDINSTRYSEVTGAAGIPEFGTPFVRGILEMTKPKTFAELVTISGLSHGTNVWLSNAKDLIENGTCQLNEVIGCRDDIMVDLMGYGLPPKQSFTIMESVRKGKGLKDEWEQLMKEHNVPDWYIDSCKKIKYMFPKAHAVAYVMMAVRIAWFKVHKPVYYYCQYFSIRCDAYDIETMIKGEEAIRKRMSEIKMNKDQNSPKEKAIYDTLELALEMVLRGFRFTNLSINRSAATEFRVNPDNEKEIIPPFTALDGLGDNVGRSIVKAREEQPFLSKEDVLKRTLISKTLLDKLSQMNATEGLDEKNQLTLF</sequence>
<dbReference type="PANTHER" id="PTHR32294:SF5">
    <property type="entry name" value="DNA POLYMERASE III POLC-TYPE"/>
    <property type="match status" value="1"/>
</dbReference>
<dbReference type="GO" id="GO:0003887">
    <property type="term" value="F:DNA-directed DNA polymerase activity"/>
    <property type="evidence" value="ECO:0007669"/>
    <property type="project" value="UniProtKB-UniRule"/>
</dbReference>
<feature type="domain" description="Polymerase/histidinol phosphatase N-terminal" evidence="13">
    <location>
        <begin position="298"/>
        <end position="372"/>
    </location>
</feature>
<dbReference type="GO" id="GO:0006261">
    <property type="term" value="P:DNA-templated DNA replication"/>
    <property type="evidence" value="ECO:0007669"/>
    <property type="project" value="UniProtKB-UniRule"/>
</dbReference>
<dbReference type="Pfam" id="PF00929">
    <property type="entry name" value="RNase_T"/>
    <property type="match status" value="1"/>
</dbReference>
<dbReference type="EMBL" id="MPKA01000139">
    <property type="protein sequence ID" value="OLU43889.1"/>
    <property type="molecule type" value="Genomic_DNA"/>
</dbReference>
<dbReference type="InterPro" id="IPR013520">
    <property type="entry name" value="Ribonucl_H"/>
</dbReference>
<evidence type="ECO:0000256" key="3">
    <source>
        <dbReference type="ARBA" id="ARBA00022679"/>
    </source>
</evidence>
<reference evidence="14 15" key="1">
    <citation type="submission" date="2016-11" db="EMBL/GenBank/DDBJ databases">
        <title>Description of two novel members of the family Erysipelotrichaceae: Ileibacterium lipovorans gen. nov., sp. nov. and Dubosiella newyorkensis, gen. nov., sp. nov.</title>
        <authorList>
            <person name="Cox L.M."/>
            <person name="Sohn J."/>
            <person name="Tyrrell K.L."/>
            <person name="Citron D.M."/>
            <person name="Lawson P.A."/>
            <person name="Patel N.B."/>
            <person name="Iizumi T."/>
            <person name="Perez-Perez G.I."/>
            <person name="Goldstein E.J."/>
            <person name="Blaser M.J."/>
        </authorList>
    </citation>
    <scope>NUCLEOTIDE SEQUENCE [LARGE SCALE GENOMIC DNA]</scope>
    <source>
        <strain evidence="14 15">NYU-BL-A4</strain>
    </source>
</reference>
<dbReference type="NCBIfam" id="TIGR00573">
    <property type="entry name" value="dnaq"/>
    <property type="match status" value="1"/>
</dbReference>
<dbReference type="InterPro" id="IPR044923">
    <property type="entry name" value="PolC_middle_finger_sf"/>
</dbReference>
<evidence type="ECO:0000256" key="5">
    <source>
        <dbReference type="ARBA" id="ARBA00022705"/>
    </source>
</evidence>
<dbReference type="InterPro" id="IPR011708">
    <property type="entry name" value="DNA_pol3_alpha_NTPase_dom"/>
</dbReference>
<evidence type="ECO:0000256" key="9">
    <source>
        <dbReference type="ARBA" id="ARBA00022932"/>
    </source>
</evidence>
<dbReference type="Gene3D" id="3.30.420.10">
    <property type="entry name" value="Ribonuclease H-like superfamily/Ribonuclease H"/>
    <property type="match status" value="1"/>
</dbReference>
<dbReference type="STRING" id="1862672.BO225_11540"/>
<dbReference type="GeneID" id="78276562"/>
<gene>
    <name evidence="11 14" type="primary">polC</name>
    <name evidence="14" type="ORF">BO225_11540</name>
</gene>
<dbReference type="CDD" id="cd07435">
    <property type="entry name" value="PHP_PolIIIA_POLC"/>
    <property type="match status" value="1"/>
</dbReference>
<keyword evidence="3 11" id="KW-0808">Transferase</keyword>
<comment type="caution">
    <text evidence="14">The sequence shown here is derived from an EMBL/GenBank/DDBJ whole genome shotgun (WGS) entry which is preliminary data.</text>
</comment>
<accession>A0A1U7NJP2</accession>
<evidence type="ECO:0000259" key="12">
    <source>
        <dbReference type="SMART" id="SM00479"/>
    </source>
</evidence>
<dbReference type="NCBIfam" id="NF001688">
    <property type="entry name" value="PRK00448.1"/>
    <property type="match status" value="1"/>
</dbReference>
<feature type="domain" description="Exonuclease" evidence="12">
    <location>
        <begin position="390"/>
        <end position="557"/>
    </location>
</feature>
<keyword evidence="15" id="KW-1185">Reference proteome</keyword>
<dbReference type="CDD" id="cd04484">
    <property type="entry name" value="polC_OBF"/>
    <property type="match status" value="1"/>
</dbReference>
<evidence type="ECO:0000256" key="4">
    <source>
        <dbReference type="ARBA" id="ARBA00022695"/>
    </source>
</evidence>
<dbReference type="Gene3D" id="1.10.150.700">
    <property type="entry name" value="PolC, middle finger domain"/>
    <property type="match status" value="1"/>
</dbReference>
<dbReference type="RefSeq" id="WP_076342373.1">
    <property type="nucleotide sequence ID" value="NZ_CAPDDE010000004.1"/>
</dbReference>
<evidence type="ECO:0000256" key="10">
    <source>
        <dbReference type="ARBA" id="ARBA00049244"/>
    </source>
</evidence>
<dbReference type="GO" id="GO:0005737">
    <property type="term" value="C:cytoplasm"/>
    <property type="evidence" value="ECO:0007669"/>
    <property type="project" value="UniProtKB-SubCell"/>
</dbReference>
<proteinExistence type="inferred from homology"/>
<dbReference type="Pfam" id="PF17657">
    <property type="entry name" value="DNA_pol3_finger"/>
    <property type="match status" value="1"/>
</dbReference>
<dbReference type="NCBIfam" id="TIGR01405">
    <property type="entry name" value="polC_Gram_pos"/>
    <property type="match status" value="1"/>
</dbReference>
<evidence type="ECO:0000256" key="1">
    <source>
        <dbReference type="ARBA" id="ARBA00003452"/>
    </source>
</evidence>
<evidence type="ECO:0000256" key="11">
    <source>
        <dbReference type="HAMAP-Rule" id="MF_00356"/>
    </source>
</evidence>
<keyword evidence="6 11" id="KW-0540">Nuclease</keyword>
<dbReference type="InterPro" id="IPR003141">
    <property type="entry name" value="Pol/His_phosphatase_N"/>
</dbReference>
<dbReference type="Gene3D" id="3.20.20.140">
    <property type="entry name" value="Metal-dependent hydrolases"/>
    <property type="match status" value="2"/>
</dbReference>
<evidence type="ECO:0000313" key="14">
    <source>
        <dbReference type="EMBL" id="OLU43889.1"/>
    </source>
</evidence>
<protein>
    <recommendedName>
        <fullName evidence="11">DNA polymerase III PolC-type</fullName>
        <shortName evidence="11">PolIII</shortName>
        <ecNumber evidence="11">2.7.7.7</ecNumber>
    </recommendedName>
</protein>
<dbReference type="PANTHER" id="PTHR32294">
    <property type="entry name" value="DNA POLYMERASE III SUBUNIT ALPHA"/>
    <property type="match status" value="1"/>
</dbReference>
<keyword evidence="2 11" id="KW-0963">Cytoplasm</keyword>